<evidence type="ECO:0000256" key="1">
    <source>
        <dbReference type="ARBA" id="ARBA00004948"/>
    </source>
</evidence>
<name>A0AB37UJ57_9CYAN</name>
<dbReference type="InterPro" id="IPR004305">
    <property type="entry name" value="Thiaminase-2/PQQC"/>
</dbReference>
<dbReference type="GO" id="GO:0005829">
    <property type="term" value="C:cytosol"/>
    <property type="evidence" value="ECO:0007669"/>
    <property type="project" value="TreeGrafter"/>
</dbReference>
<reference evidence="6 7" key="1">
    <citation type="journal article" date="2019" name="Genome Biol. Evol.">
        <title>Day and night: Metabolic profiles and evolutionary relationships of six axenic non-marine cyanobacteria.</title>
        <authorList>
            <person name="Will S.E."/>
            <person name="Henke P."/>
            <person name="Boedeker C."/>
            <person name="Huang S."/>
            <person name="Brinkmann H."/>
            <person name="Rohde M."/>
            <person name="Jarek M."/>
            <person name="Friedl T."/>
            <person name="Seufert S."/>
            <person name="Schumacher M."/>
            <person name="Overmann J."/>
            <person name="Neumann-Schaal M."/>
            <person name="Petersen J."/>
        </authorList>
    </citation>
    <scope>NUCLEOTIDE SEQUENCE [LARGE SCALE GENOMIC DNA]</scope>
    <source>
        <strain evidence="6 7">SAG 39.79</strain>
    </source>
</reference>
<dbReference type="AlphaFoldDB" id="A0AB37UJ57"/>
<dbReference type="Pfam" id="PF03070">
    <property type="entry name" value="TENA_THI-4"/>
    <property type="match status" value="1"/>
</dbReference>
<dbReference type="PANTHER" id="PTHR43198">
    <property type="entry name" value="BIFUNCTIONAL TH2 PROTEIN"/>
    <property type="match status" value="1"/>
</dbReference>
<proteinExistence type="inferred from homology"/>
<dbReference type="GO" id="GO:0050334">
    <property type="term" value="F:thiaminase activity"/>
    <property type="evidence" value="ECO:0007669"/>
    <property type="project" value="UniProtKB-UniRule"/>
</dbReference>
<dbReference type="InterPro" id="IPR026285">
    <property type="entry name" value="TenA_E"/>
</dbReference>
<dbReference type="CDD" id="cd19357">
    <property type="entry name" value="TenA_E_At3g16990-like"/>
    <property type="match status" value="1"/>
</dbReference>
<dbReference type="Proteomes" id="UP000282574">
    <property type="component" value="Unassembled WGS sequence"/>
</dbReference>
<gene>
    <name evidence="6" type="ORF">DSM107010_33430</name>
</gene>
<comment type="caution">
    <text evidence="6">The sequence shown here is derived from an EMBL/GenBank/DDBJ whole genome shotgun (WGS) entry which is preliminary data.</text>
</comment>
<dbReference type="RefSeq" id="WP_127023451.1">
    <property type="nucleotide sequence ID" value="NZ_RSCK01000026.1"/>
</dbReference>
<dbReference type="InterPro" id="IPR016084">
    <property type="entry name" value="Haem_Oase-like_multi-hlx"/>
</dbReference>
<evidence type="ECO:0000313" key="7">
    <source>
        <dbReference type="Proteomes" id="UP000282574"/>
    </source>
</evidence>
<comment type="catalytic activity">
    <reaction evidence="2">
        <text>thiamine + H2O = 5-(2-hydroxyethyl)-4-methylthiazole + 4-amino-5-hydroxymethyl-2-methylpyrimidine + H(+)</text>
        <dbReference type="Rhea" id="RHEA:17509"/>
        <dbReference type="ChEBI" id="CHEBI:15377"/>
        <dbReference type="ChEBI" id="CHEBI:15378"/>
        <dbReference type="ChEBI" id="CHEBI:16892"/>
        <dbReference type="ChEBI" id="CHEBI:17957"/>
        <dbReference type="ChEBI" id="CHEBI:18385"/>
        <dbReference type="EC" id="3.5.99.2"/>
    </reaction>
</comment>
<organism evidence="6 7">
    <name type="scientific">Chroococcidiopsis cubana SAG 39.79</name>
    <dbReference type="NCBI Taxonomy" id="388085"/>
    <lineage>
        <taxon>Bacteria</taxon>
        <taxon>Bacillati</taxon>
        <taxon>Cyanobacteriota</taxon>
        <taxon>Cyanophyceae</taxon>
        <taxon>Chroococcidiopsidales</taxon>
        <taxon>Chroococcidiopsidaceae</taxon>
        <taxon>Chroococcidiopsis</taxon>
    </lineage>
</organism>
<comment type="function">
    <text evidence="2">Catalyzes an amino-pyrimidine hydrolysis reaction at the C5' of the pyrimidine moiety of thiamine compounds, a reaction that is part of a thiamine salvage pathway. Thus, catalyzes the conversion of 4-amino-5-aminomethyl-2-methylpyrimidine to 4-amino-5-hydroxymethyl-2-methylpyrimidine (HMP).</text>
</comment>
<keyword evidence="2" id="KW-0378">Hydrolase</keyword>
<keyword evidence="2" id="KW-0784">Thiamine biosynthesis</keyword>
<feature type="binding site" evidence="4">
    <location>
        <position position="45"/>
    </location>
    <ligand>
        <name>substrate</name>
    </ligand>
</feature>
<evidence type="ECO:0000313" key="6">
    <source>
        <dbReference type="EMBL" id="RUT11405.1"/>
    </source>
</evidence>
<feature type="binding site" evidence="4">
    <location>
        <position position="81"/>
    </location>
    <ligand>
        <name>substrate</name>
    </ligand>
</feature>
<evidence type="ECO:0000256" key="2">
    <source>
        <dbReference type="PIRNR" id="PIRNR003170"/>
    </source>
</evidence>
<dbReference type="GO" id="GO:0009228">
    <property type="term" value="P:thiamine biosynthetic process"/>
    <property type="evidence" value="ECO:0007669"/>
    <property type="project" value="UniProtKB-KW"/>
</dbReference>
<dbReference type="InterPro" id="IPR050967">
    <property type="entry name" value="Thiamine_Salvage_TenA"/>
</dbReference>
<comment type="catalytic activity">
    <reaction evidence="2">
        <text>4-amino-5-aminomethyl-2-methylpyrimidine + H2O = 4-amino-5-hydroxymethyl-2-methylpyrimidine + NH4(+)</text>
        <dbReference type="Rhea" id="RHEA:31799"/>
        <dbReference type="ChEBI" id="CHEBI:15377"/>
        <dbReference type="ChEBI" id="CHEBI:16892"/>
        <dbReference type="ChEBI" id="CHEBI:28938"/>
        <dbReference type="ChEBI" id="CHEBI:63416"/>
        <dbReference type="EC" id="3.5.99.2"/>
    </reaction>
</comment>
<evidence type="ECO:0000256" key="4">
    <source>
        <dbReference type="PIRSR" id="PIRSR003170-2"/>
    </source>
</evidence>
<feature type="binding site" evidence="4">
    <location>
        <position position="130"/>
    </location>
    <ligand>
        <name>substrate</name>
    </ligand>
</feature>
<dbReference type="EC" id="3.5.99.2" evidence="2"/>
<comment type="pathway">
    <text evidence="1 2">Cofactor biosynthesis; thiamine diphosphate biosynthesis.</text>
</comment>
<dbReference type="PIRSF" id="PIRSF003170">
    <property type="entry name" value="Pet18p"/>
    <property type="match status" value="1"/>
</dbReference>
<keyword evidence="7" id="KW-1185">Reference proteome</keyword>
<dbReference type="SUPFAM" id="SSF48613">
    <property type="entry name" value="Heme oxygenase-like"/>
    <property type="match status" value="1"/>
</dbReference>
<protein>
    <recommendedName>
        <fullName evidence="2">Aminopyrimidine aminohydrolase</fullName>
        <ecNumber evidence="2">3.5.99.2</ecNumber>
    </recommendedName>
</protein>
<comment type="similarity">
    <text evidence="2">Belongs to the TenA family.</text>
</comment>
<evidence type="ECO:0000259" key="5">
    <source>
        <dbReference type="Pfam" id="PF03070"/>
    </source>
</evidence>
<feature type="active site" description="Proton donor" evidence="3">
    <location>
        <position position="196"/>
    </location>
</feature>
<dbReference type="EMBL" id="RSCK01000026">
    <property type="protein sequence ID" value="RUT11405.1"/>
    <property type="molecule type" value="Genomic_DNA"/>
</dbReference>
<dbReference type="Gene3D" id="1.20.910.10">
    <property type="entry name" value="Heme oxygenase-like"/>
    <property type="match status" value="1"/>
</dbReference>
<sequence>MGLTCQQLLQKHPQAWQEATIHPFLQECQQGTIQPQQFNTWLVQDYLFVIDFTRFLARILAIAPPHNFDILLAGLSALKDELNWFQTKAAERQLQLNTDKQPTCIEYCDYMQSLSATPYAAQATALWAIELAYNQGWQLPGAMPPPYTEFADRWGNPDFTTYVDFLEQQADAALSNASEEVQQQATAAFLNVARLEKDFWQMAYTVTSDQ</sequence>
<accession>A0AB37UJ57</accession>
<feature type="domain" description="Thiaminase-2/PQQC" evidence="5">
    <location>
        <begin position="10"/>
        <end position="205"/>
    </location>
</feature>
<dbReference type="PANTHER" id="PTHR43198:SF5">
    <property type="entry name" value="BIFUNCTIONAL TENA-E PROTEIN"/>
    <property type="match status" value="1"/>
</dbReference>
<evidence type="ECO:0000256" key="3">
    <source>
        <dbReference type="PIRSR" id="PIRSR003170-1"/>
    </source>
</evidence>